<protein>
    <submittedName>
        <fullName evidence="4">Thiazole tautomerase (Transcriptional regulator TenI)</fullName>
    </submittedName>
</protein>
<keyword evidence="2" id="KW-0784">Thiamine biosynthesis</keyword>
<comment type="pathway">
    <text evidence="1">Cofactor biosynthesis; thiamine diphosphate biosynthesis.</text>
</comment>
<dbReference type="OrthoDB" id="9815348at2"/>
<keyword evidence="5" id="KW-1185">Reference proteome</keyword>
<dbReference type="InterPro" id="IPR022998">
    <property type="entry name" value="ThiamineP_synth_TenI"/>
</dbReference>
<gene>
    <name evidence="4" type="ORF">SAMN04488053_103146</name>
</gene>
<dbReference type="GO" id="GO:0004789">
    <property type="term" value="F:thiamine-phosphate diphosphorylase activity"/>
    <property type="evidence" value="ECO:0007669"/>
    <property type="project" value="TreeGrafter"/>
</dbReference>
<dbReference type="RefSeq" id="WP_090842092.1">
    <property type="nucleotide sequence ID" value="NZ_FNIL01000003.1"/>
</dbReference>
<dbReference type="PANTHER" id="PTHR20857">
    <property type="entry name" value="THIAMINE-PHOSPHATE PYROPHOSPHORYLASE"/>
    <property type="match status" value="1"/>
</dbReference>
<dbReference type="GO" id="GO:0009228">
    <property type="term" value="P:thiamine biosynthetic process"/>
    <property type="evidence" value="ECO:0007669"/>
    <property type="project" value="UniProtKB-KW"/>
</dbReference>
<name>A0A1H0DZD1_9BACI</name>
<proteinExistence type="predicted"/>
<dbReference type="InterPro" id="IPR013785">
    <property type="entry name" value="Aldolase_TIM"/>
</dbReference>
<dbReference type="InterPro" id="IPR036206">
    <property type="entry name" value="ThiamineP_synth_sf"/>
</dbReference>
<dbReference type="STRING" id="745820.SAMN04488053_103146"/>
<dbReference type="AlphaFoldDB" id="A0A1H0DZD1"/>
<dbReference type="EMBL" id="FNIL01000003">
    <property type="protein sequence ID" value="SDN75510.1"/>
    <property type="molecule type" value="Genomic_DNA"/>
</dbReference>
<dbReference type="PANTHER" id="PTHR20857:SF22">
    <property type="entry name" value="THIAZOLE TAUTOMERASE"/>
    <property type="match status" value="1"/>
</dbReference>
<dbReference type="CDD" id="cd00564">
    <property type="entry name" value="TMP_TenI"/>
    <property type="match status" value="1"/>
</dbReference>
<evidence type="ECO:0000256" key="2">
    <source>
        <dbReference type="ARBA" id="ARBA00022977"/>
    </source>
</evidence>
<evidence type="ECO:0000256" key="1">
    <source>
        <dbReference type="ARBA" id="ARBA00004948"/>
    </source>
</evidence>
<accession>A0A1H0DZD1</accession>
<evidence type="ECO:0000313" key="4">
    <source>
        <dbReference type="EMBL" id="SDN75510.1"/>
    </source>
</evidence>
<dbReference type="GO" id="GO:0005737">
    <property type="term" value="C:cytoplasm"/>
    <property type="evidence" value="ECO:0007669"/>
    <property type="project" value="TreeGrafter"/>
</dbReference>
<sequence>MELHVISPGSINPQTWMDTAVKIQAHVDFLHIREPSWSKTDLRNVLQEFSNRNGLTDKVIVNTKTPGSFFWQGLFHYPEAEMQKVTLKKGGVSVHSLAAAQRAEEIGASYLVFGPVYSPFSKPGVMGAGTDELNKITQTVSLPVIAVGGISPERLPEVRAAGAAGAAAISAVFLQKDPVQAAQNFRKQGGN</sequence>
<dbReference type="Proteomes" id="UP000198778">
    <property type="component" value="Unassembled WGS sequence"/>
</dbReference>
<organism evidence="4 5">
    <name type="scientific">Alkalicoccus daliensis</name>
    <dbReference type="NCBI Taxonomy" id="745820"/>
    <lineage>
        <taxon>Bacteria</taxon>
        <taxon>Bacillati</taxon>
        <taxon>Bacillota</taxon>
        <taxon>Bacilli</taxon>
        <taxon>Bacillales</taxon>
        <taxon>Bacillaceae</taxon>
        <taxon>Alkalicoccus</taxon>
    </lineage>
</organism>
<dbReference type="SUPFAM" id="SSF51391">
    <property type="entry name" value="Thiamin phosphate synthase"/>
    <property type="match status" value="1"/>
</dbReference>
<reference evidence="5" key="1">
    <citation type="submission" date="2016-10" db="EMBL/GenBank/DDBJ databases">
        <authorList>
            <person name="Varghese N."/>
            <person name="Submissions S."/>
        </authorList>
    </citation>
    <scope>NUCLEOTIDE SEQUENCE [LARGE SCALE GENOMIC DNA]</scope>
    <source>
        <strain evidence="5">CGMCC 1.10369</strain>
    </source>
</reference>
<feature type="domain" description="Thiamine phosphate synthase/TenI" evidence="3">
    <location>
        <begin position="91"/>
        <end position="172"/>
    </location>
</feature>
<evidence type="ECO:0000259" key="3">
    <source>
        <dbReference type="Pfam" id="PF02581"/>
    </source>
</evidence>
<evidence type="ECO:0000313" key="5">
    <source>
        <dbReference type="Proteomes" id="UP000198778"/>
    </source>
</evidence>
<dbReference type="Gene3D" id="3.20.20.70">
    <property type="entry name" value="Aldolase class I"/>
    <property type="match status" value="1"/>
</dbReference>
<dbReference type="Pfam" id="PF02581">
    <property type="entry name" value="TMP-TENI"/>
    <property type="match status" value="1"/>
</dbReference>